<dbReference type="InterPro" id="IPR014783">
    <property type="entry name" value="Cu2_ascorb_mOase_CS-2"/>
</dbReference>
<accession>A0ABN9LS41</accession>
<feature type="region of interest" description="Disordered" evidence="21">
    <location>
        <begin position="80"/>
        <end position="113"/>
    </location>
</feature>
<keyword evidence="9" id="KW-0812">Transmembrane</keyword>
<dbReference type="Pfam" id="PF03712">
    <property type="entry name" value="Cu2_monoox_C"/>
    <property type="match status" value="1"/>
</dbReference>
<protein>
    <recommendedName>
        <fullName evidence="7">Dopamine beta-hydroxylase</fullName>
        <ecNumber evidence="6">1.14.17.1</ecNumber>
    </recommendedName>
</protein>
<evidence type="ECO:0000256" key="17">
    <source>
        <dbReference type="ARBA" id="ARBA00023157"/>
    </source>
</evidence>
<comment type="caution">
    <text evidence="24">The sequence shown here is derived from an EMBL/GenBank/DDBJ whole genome shotgun (WGS) entry which is preliminary data.</text>
</comment>
<keyword evidence="16" id="KW-0472">Membrane</keyword>
<feature type="compositionally biased region" description="Basic residues" evidence="21">
    <location>
        <begin position="35"/>
        <end position="49"/>
    </location>
</feature>
<evidence type="ECO:0000256" key="12">
    <source>
        <dbReference type="ARBA" id="ARBA00022989"/>
    </source>
</evidence>
<dbReference type="Proteomes" id="UP001176940">
    <property type="component" value="Unassembled WGS sequence"/>
</dbReference>
<evidence type="ECO:0000256" key="3">
    <source>
        <dbReference type="ARBA" id="ARBA00004553"/>
    </source>
</evidence>
<dbReference type="Pfam" id="PF01082">
    <property type="entry name" value="Cu2_monooxygen"/>
    <property type="match status" value="1"/>
</dbReference>
<dbReference type="InterPro" id="IPR008977">
    <property type="entry name" value="PHM/PNGase_F_dom_sf"/>
</dbReference>
<keyword evidence="18" id="KW-0325">Glycoprotein</keyword>
<evidence type="ECO:0000256" key="15">
    <source>
        <dbReference type="ARBA" id="ARBA00023033"/>
    </source>
</evidence>
<feature type="compositionally biased region" description="Polar residues" evidence="21">
    <location>
        <begin position="95"/>
        <end position="111"/>
    </location>
</feature>
<keyword evidence="25" id="KW-1185">Reference proteome</keyword>
<feature type="region of interest" description="Disordered" evidence="21">
    <location>
        <begin position="1"/>
        <end position="67"/>
    </location>
</feature>
<evidence type="ECO:0000256" key="5">
    <source>
        <dbReference type="ARBA" id="ARBA00011406"/>
    </source>
</evidence>
<reference evidence="24" key="1">
    <citation type="submission" date="2023-07" db="EMBL/GenBank/DDBJ databases">
        <authorList>
            <person name="Stuckert A."/>
        </authorList>
    </citation>
    <scope>NUCLEOTIDE SEQUENCE</scope>
</reference>
<evidence type="ECO:0000313" key="24">
    <source>
        <dbReference type="EMBL" id="CAJ0949309.1"/>
    </source>
</evidence>
<dbReference type="PANTHER" id="PTHR10157">
    <property type="entry name" value="DOPAMINE BETA HYDROXYLASE RELATED"/>
    <property type="match status" value="1"/>
</dbReference>
<dbReference type="InterPro" id="IPR024548">
    <property type="entry name" value="Cu2_monoox_C"/>
</dbReference>
<feature type="domain" description="Copper type II ascorbate-dependent monooxygenase N-terminal" evidence="22">
    <location>
        <begin position="156"/>
        <end position="189"/>
    </location>
</feature>
<evidence type="ECO:0000256" key="6">
    <source>
        <dbReference type="ARBA" id="ARBA00012686"/>
    </source>
</evidence>
<evidence type="ECO:0000256" key="4">
    <source>
        <dbReference type="ARBA" id="ARBA00005223"/>
    </source>
</evidence>
<keyword evidence="10" id="KW-0479">Metal-binding</keyword>
<evidence type="ECO:0000256" key="14">
    <source>
        <dbReference type="ARBA" id="ARBA00023008"/>
    </source>
</evidence>
<organism evidence="24 25">
    <name type="scientific">Ranitomeya imitator</name>
    <name type="common">mimic poison frog</name>
    <dbReference type="NCBI Taxonomy" id="111125"/>
    <lineage>
        <taxon>Eukaryota</taxon>
        <taxon>Metazoa</taxon>
        <taxon>Chordata</taxon>
        <taxon>Craniata</taxon>
        <taxon>Vertebrata</taxon>
        <taxon>Euteleostomi</taxon>
        <taxon>Amphibia</taxon>
        <taxon>Batrachia</taxon>
        <taxon>Anura</taxon>
        <taxon>Neobatrachia</taxon>
        <taxon>Hyloidea</taxon>
        <taxon>Dendrobatidae</taxon>
        <taxon>Dendrobatinae</taxon>
        <taxon>Ranitomeya</taxon>
    </lineage>
</organism>
<name>A0ABN9LS41_9NEOB</name>
<dbReference type="Gene3D" id="2.60.120.310">
    <property type="entry name" value="Copper type II, ascorbate-dependent monooxygenase, N-terminal domain"/>
    <property type="match status" value="1"/>
</dbReference>
<evidence type="ECO:0000256" key="8">
    <source>
        <dbReference type="ARBA" id="ARBA00022584"/>
    </source>
</evidence>
<comment type="catalytic activity">
    <reaction evidence="20">
        <text>dopamine + 2 L-ascorbate + O2 = (R)-noradrenaline + 2 monodehydro-L-ascorbate radical + H2O</text>
        <dbReference type="Rhea" id="RHEA:19117"/>
        <dbReference type="ChEBI" id="CHEBI:15377"/>
        <dbReference type="ChEBI" id="CHEBI:15379"/>
        <dbReference type="ChEBI" id="CHEBI:38290"/>
        <dbReference type="ChEBI" id="CHEBI:59513"/>
        <dbReference type="ChEBI" id="CHEBI:59905"/>
        <dbReference type="ChEBI" id="CHEBI:72587"/>
        <dbReference type="EC" id="1.14.17.1"/>
    </reaction>
    <physiologicalReaction direction="left-to-right" evidence="20">
        <dbReference type="Rhea" id="RHEA:19118"/>
    </physiologicalReaction>
</comment>
<dbReference type="InterPro" id="IPR000945">
    <property type="entry name" value="DBH-like"/>
</dbReference>
<dbReference type="PROSITE" id="PS00085">
    <property type="entry name" value="CU2_MONOOXYGENASE_2"/>
    <property type="match status" value="1"/>
</dbReference>
<evidence type="ECO:0000256" key="7">
    <source>
        <dbReference type="ARBA" id="ARBA00020179"/>
    </source>
</evidence>
<evidence type="ECO:0000256" key="9">
    <source>
        <dbReference type="ARBA" id="ARBA00022692"/>
    </source>
</evidence>
<dbReference type="SUPFAM" id="SSF49742">
    <property type="entry name" value="PHM/PNGase F"/>
    <property type="match status" value="2"/>
</dbReference>
<gene>
    <name evidence="24" type="ORF">RIMI_LOCUS12554822</name>
</gene>
<evidence type="ECO:0000256" key="19">
    <source>
        <dbReference type="ARBA" id="ARBA00037327"/>
    </source>
</evidence>
<dbReference type="InterPro" id="IPR036939">
    <property type="entry name" value="Cu2_ascorb_mOase_N_sf"/>
</dbReference>
<evidence type="ECO:0000256" key="1">
    <source>
        <dbReference type="ARBA" id="ARBA00001973"/>
    </source>
</evidence>
<comment type="cofactor">
    <cofactor evidence="1">
        <name>Cu(2+)</name>
        <dbReference type="ChEBI" id="CHEBI:29036"/>
    </cofactor>
</comment>
<dbReference type="InterPro" id="IPR000323">
    <property type="entry name" value="Cu2_ascorb_mOase_N"/>
</dbReference>
<keyword evidence="11" id="KW-0847">Vitamin C</keyword>
<evidence type="ECO:0000256" key="18">
    <source>
        <dbReference type="ARBA" id="ARBA00023180"/>
    </source>
</evidence>
<feature type="compositionally biased region" description="Basic and acidic residues" evidence="21">
    <location>
        <begin position="23"/>
        <end position="34"/>
    </location>
</feature>
<comment type="pathway">
    <text evidence="4">Catecholamine biosynthesis; (R)-noradrenaline biosynthesis; (R)-noradrenaline from dopamine: step 1/1.</text>
</comment>
<dbReference type="InterPro" id="IPR014784">
    <property type="entry name" value="Cu2_ascorb_mOase-like_C"/>
</dbReference>
<comment type="function">
    <text evidence="19">Catalyzes the hydroxylation of dopamine to noradrenaline (also known as norepinephrine), and is thus vital for regulation of these neurotransmitters.</text>
</comment>
<dbReference type="Gene3D" id="2.60.120.230">
    <property type="match status" value="1"/>
</dbReference>
<keyword evidence="13" id="KW-0560">Oxidoreductase</keyword>
<evidence type="ECO:0000256" key="10">
    <source>
        <dbReference type="ARBA" id="ARBA00022723"/>
    </source>
</evidence>
<dbReference type="EC" id="1.14.17.1" evidence="6"/>
<evidence type="ECO:0000256" key="13">
    <source>
        <dbReference type="ARBA" id="ARBA00023002"/>
    </source>
</evidence>
<evidence type="ECO:0000259" key="22">
    <source>
        <dbReference type="Pfam" id="PF01082"/>
    </source>
</evidence>
<evidence type="ECO:0000256" key="2">
    <source>
        <dbReference type="ARBA" id="ARBA00004351"/>
    </source>
</evidence>
<keyword evidence="14" id="KW-0186">Copper</keyword>
<comment type="subunit">
    <text evidence="5">Homotetramer; composed of two disulfide-linked dimers.</text>
</comment>
<dbReference type="PANTHER" id="PTHR10157:SF29">
    <property type="entry name" value="DOPAMINE BETA-HYDROXYLASE"/>
    <property type="match status" value="1"/>
</dbReference>
<evidence type="ECO:0000256" key="11">
    <source>
        <dbReference type="ARBA" id="ARBA00022896"/>
    </source>
</evidence>
<keyword evidence="15" id="KW-0503">Monooxygenase</keyword>
<evidence type="ECO:0000256" key="20">
    <source>
        <dbReference type="ARBA" id="ARBA00047952"/>
    </source>
</evidence>
<dbReference type="EMBL" id="CAUEEQ010029931">
    <property type="protein sequence ID" value="CAJ0949309.1"/>
    <property type="molecule type" value="Genomic_DNA"/>
</dbReference>
<evidence type="ECO:0000259" key="23">
    <source>
        <dbReference type="Pfam" id="PF03712"/>
    </source>
</evidence>
<evidence type="ECO:0000256" key="16">
    <source>
        <dbReference type="ARBA" id="ARBA00023136"/>
    </source>
</evidence>
<evidence type="ECO:0000256" key="21">
    <source>
        <dbReference type="SAM" id="MobiDB-lite"/>
    </source>
</evidence>
<dbReference type="PRINTS" id="PR00767">
    <property type="entry name" value="DBMONOXGNASE"/>
</dbReference>
<dbReference type="InterPro" id="IPR028460">
    <property type="entry name" value="Tbh/DBH"/>
</dbReference>
<keyword evidence="12" id="KW-1133">Transmembrane helix</keyword>
<comment type="subcellular location">
    <subcellularLocation>
        <location evidence="3">Cytoplasmic vesicle</location>
        <location evidence="3">Secretory vesicle</location>
        <location evidence="3">Chromaffin granule lumen</location>
    </subcellularLocation>
    <subcellularLocation>
        <location evidence="2">Cytoplasmic vesicle</location>
        <location evidence="2">Secretory vesicle</location>
        <location evidence="2">Chromaffin granule membrane</location>
        <topology evidence="2">Single-pass type II membrane protein</topology>
    </subcellularLocation>
</comment>
<keyword evidence="8" id="KW-0127">Catecholamine biosynthesis</keyword>
<sequence>MEREELAASDNSSQYESLDEEVVEHPKKTGDNRTGKSRKKRKNKAKKSKPPPLAARVPTEGLTDSPLIPLSNRFQAFDDSAVPEVGGEGPDATSGVPSGNGPLQSASSTVTAGRKVKAEHSGCAFTFTLRPAVTECGKQTARDLTDTRMCNGRSSLQAFYYPDDVGLAFGGPRSSRFLRLEVHYHNPLELKGLRDSSGIRLHYTPSLRKYDAGIMELGLVYTPVMAIPPHQREFSLTGYCTGKCTDLALPSGGIHIFASQLHTHLTGRAVTTMLVRDQKEMAIVNEDKHFSPHFQEIRMLKKPVQVLPVGCSTELVVYLASQGDLLITRCSYNTEDRSKVTVGGFSITDEMCVNYIHYYPRTDLELCKSHVDLGYLKKYFNLVNRFSGEEVCTCPQSAVTEQFNEVPWSSFTSEVLDSLYRYSPISMHCNKSSAVRFPGQWEKQPLPVIKEALAPKVTSCPPQEVSVPAGPAIVTIKNWGYH</sequence>
<keyword evidence="17" id="KW-1015">Disulfide bond</keyword>
<feature type="domain" description="Copper type II ascorbate-dependent monooxygenase C-terminal" evidence="23">
    <location>
        <begin position="210"/>
        <end position="380"/>
    </location>
</feature>
<proteinExistence type="predicted"/>
<evidence type="ECO:0000313" key="25">
    <source>
        <dbReference type="Proteomes" id="UP001176940"/>
    </source>
</evidence>